<reference evidence="2" key="1">
    <citation type="journal article" date="2023" name="G3 (Bethesda)">
        <title>A reference genome for the long-term kleptoplast-retaining sea slug Elysia crispata morphotype clarki.</title>
        <authorList>
            <person name="Eastman K.E."/>
            <person name="Pendleton A.L."/>
            <person name="Shaikh M.A."/>
            <person name="Suttiyut T."/>
            <person name="Ogas R."/>
            <person name="Tomko P."/>
            <person name="Gavelis G."/>
            <person name="Widhalm J.R."/>
            <person name="Wisecaver J.H."/>
        </authorList>
    </citation>
    <scope>NUCLEOTIDE SEQUENCE</scope>
    <source>
        <strain evidence="2">ECLA1</strain>
    </source>
</reference>
<accession>A0AAE1DUH8</accession>
<feature type="region of interest" description="Disordered" evidence="1">
    <location>
        <begin position="1"/>
        <end position="25"/>
    </location>
</feature>
<organism evidence="2 3">
    <name type="scientific">Elysia crispata</name>
    <name type="common">lettuce slug</name>
    <dbReference type="NCBI Taxonomy" id="231223"/>
    <lineage>
        <taxon>Eukaryota</taxon>
        <taxon>Metazoa</taxon>
        <taxon>Spiralia</taxon>
        <taxon>Lophotrochozoa</taxon>
        <taxon>Mollusca</taxon>
        <taxon>Gastropoda</taxon>
        <taxon>Heterobranchia</taxon>
        <taxon>Euthyneura</taxon>
        <taxon>Panpulmonata</taxon>
        <taxon>Sacoglossa</taxon>
        <taxon>Placobranchoidea</taxon>
        <taxon>Plakobranchidae</taxon>
        <taxon>Elysia</taxon>
    </lineage>
</organism>
<evidence type="ECO:0000256" key="1">
    <source>
        <dbReference type="SAM" id="MobiDB-lite"/>
    </source>
</evidence>
<keyword evidence="3" id="KW-1185">Reference proteome</keyword>
<dbReference type="Proteomes" id="UP001283361">
    <property type="component" value="Unassembled WGS sequence"/>
</dbReference>
<evidence type="ECO:0000313" key="2">
    <source>
        <dbReference type="EMBL" id="KAK3782820.1"/>
    </source>
</evidence>
<evidence type="ECO:0000313" key="3">
    <source>
        <dbReference type="Proteomes" id="UP001283361"/>
    </source>
</evidence>
<protein>
    <submittedName>
        <fullName evidence="2">Uncharacterized protein</fullName>
    </submittedName>
</protein>
<sequence>MERLGQEHRGLGQDQGSDLPPASSLTSALHAPTLGSSLEWIVTVHIMFNGEFGHTFMEFVTNSGDYCQAQHLGGKEDKQRSHLEIKIVLEFERGQGALRVQLLNVTSGQYSHQVSKPCAWAWELYCLLHAQQSTSYSSDLWR</sequence>
<dbReference type="AlphaFoldDB" id="A0AAE1DUH8"/>
<gene>
    <name evidence="2" type="ORF">RRG08_002454</name>
</gene>
<name>A0AAE1DUH8_9GAST</name>
<dbReference type="EMBL" id="JAWDGP010002483">
    <property type="protein sequence ID" value="KAK3782820.1"/>
    <property type="molecule type" value="Genomic_DNA"/>
</dbReference>
<feature type="compositionally biased region" description="Basic and acidic residues" evidence="1">
    <location>
        <begin position="1"/>
        <end position="11"/>
    </location>
</feature>
<comment type="caution">
    <text evidence="2">The sequence shown here is derived from an EMBL/GenBank/DDBJ whole genome shotgun (WGS) entry which is preliminary data.</text>
</comment>
<proteinExistence type="predicted"/>